<keyword evidence="2" id="KW-0489">Methyltransferase</keyword>
<protein>
    <submittedName>
        <fullName evidence="2">Juvenile hormone acid O-methyltransferase</fullName>
    </submittedName>
</protein>
<dbReference type="GO" id="GO:0008757">
    <property type="term" value="F:S-adenosylmethionine-dependent methyltransferase activity"/>
    <property type="evidence" value="ECO:0007669"/>
    <property type="project" value="InterPro"/>
</dbReference>
<dbReference type="AlphaFoldDB" id="A0A226EZD3"/>
<dbReference type="GO" id="GO:0032259">
    <property type="term" value="P:methylation"/>
    <property type="evidence" value="ECO:0007669"/>
    <property type="project" value="UniProtKB-KW"/>
</dbReference>
<reference evidence="2 3" key="1">
    <citation type="submission" date="2015-12" db="EMBL/GenBank/DDBJ databases">
        <title>The genome of Folsomia candida.</title>
        <authorList>
            <person name="Faddeeva A."/>
            <person name="Derks M.F."/>
            <person name="Anvar Y."/>
            <person name="Smit S."/>
            <person name="Van Straalen N."/>
            <person name="Roelofs D."/>
        </authorList>
    </citation>
    <scope>NUCLEOTIDE SEQUENCE [LARGE SCALE GENOMIC DNA]</scope>
    <source>
        <strain evidence="2 3">VU population</strain>
        <tissue evidence="2">Whole body</tissue>
    </source>
</reference>
<name>A0A226EZD3_FOLCA</name>
<dbReference type="SUPFAM" id="SSF53335">
    <property type="entry name" value="S-adenosyl-L-methionine-dependent methyltransferases"/>
    <property type="match status" value="1"/>
</dbReference>
<gene>
    <name evidence="2" type="ORF">Fcan01_01091</name>
</gene>
<feature type="domain" description="Methyltransferase type 11" evidence="1">
    <location>
        <begin position="38"/>
        <end position="135"/>
    </location>
</feature>
<dbReference type="InterPro" id="IPR013216">
    <property type="entry name" value="Methyltransf_11"/>
</dbReference>
<organism evidence="2 3">
    <name type="scientific">Folsomia candida</name>
    <name type="common">Springtail</name>
    <dbReference type="NCBI Taxonomy" id="158441"/>
    <lineage>
        <taxon>Eukaryota</taxon>
        <taxon>Metazoa</taxon>
        <taxon>Ecdysozoa</taxon>
        <taxon>Arthropoda</taxon>
        <taxon>Hexapoda</taxon>
        <taxon>Collembola</taxon>
        <taxon>Entomobryomorpha</taxon>
        <taxon>Isotomoidea</taxon>
        <taxon>Isotomidae</taxon>
        <taxon>Proisotominae</taxon>
        <taxon>Folsomia</taxon>
    </lineage>
</organism>
<keyword evidence="3" id="KW-1185">Reference proteome</keyword>
<dbReference type="STRING" id="158441.A0A226EZD3"/>
<dbReference type="PANTHER" id="PTHR43861">
    <property type="entry name" value="TRANS-ACONITATE 2-METHYLTRANSFERASE-RELATED"/>
    <property type="match status" value="1"/>
</dbReference>
<evidence type="ECO:0000259" key="1">
    <source>
        <dbReference type="Pfam" id="PF08241"/>
    </source>
</evidence>
<proteinExistence type="predicted"/>
<evidence type="ECO:0000313" key="2">
    <source>
        <dbReference type="EMBL" id="OXA62221.1"/>
    </source>
</evidence>
<keyword evidence="2" id="KW-0808">Transferase</keyword>
<dbReference type="CDD" id="cd02440">
    <property type="entry name" value="AdoMet_MTases"/>
    <property type="match status" value="1"/>
</dbReference>
<dbReference type="Pfam" id="PF08241">
    <property type="entry name" value="Methyltransf_11"/>
    <property type="match status" value="1"/>
</dbReference>
<dbReference type="PANTHER" id="PTHR43861:SF1">
    <property type="entry name" value="TRANS-ACONITATE 2-METHYLTRANSFERASE"/>
    <property type="match status" value="1"/>
</dbReference>
<dbReference type="OrthoDB" id="66144at2759"/>
<dbReference type="OMA" id="NLKARIC"/>
<evidence type="ECO:0000313" key="3">
    <source>
        <dbReference type="Proteomes" id="UP000198287"/>
    </source>
</evidence>
<dbReference type="Gene3D" id="3.40.50.150">
    <property type="entry name" value="Vaccinia Virus protein VP39"/>
    <property type="match status" value="1"/>
</dbReference>
<dbReference type="EMBL" id="LNIX01000001">
    <property type="protein sequence ID" value="OXA62221.1"/>
    <property type="molecule type" value="Genomic_DNA"/>
</dbReference>
<dbReference type="InterPro" id="IPR029063">
    <property type="entry name" value="SAM-dependent_MTases_sf"/>
</dbReference>
<comment type="caution">
    <text evidence="2">The sequence shown here is derived from an EMBL/GenBank/DDBJ whole genome shotgun (WGS) entry which is preliminary data.</text>
</comment>
<sequence>MQDPESYESTKTGNDPVAVEAFSKFASKMEWSPNELYLDFGCGAGSNLYTYLLPLAKKNTSKIHGVDISSVMIDHARKHFSSEGVQYFARDMIHEKEFTGEEYDKIFSYHVLHWIKDYELAMKRFYDILKPGGFVGATLVTMGPQFWMLQNLGQSEKWRGYCKGYENYIPKWIDAGSDAEDNIEKSLLNCGFEIVSLEKIVLKHGSDIEPLMDLLLSLNPFLNEIPAHLRNDLRNDGLDILKKMQNDKLDVYRHDGLCFIARKPKC</sequence>
<accession>A0A226EZD3</accession>
<dbReference type="Proteomes" id="UP000198287">
    <property type="component" value="Unassembled WGS sequence"/>
</dbReference>